<sequence>MKRLVFPIAAAMLVAAFSTQARATPYTVLVSGPGVSGTITLNYGTTTDSKTPSGYEITGVSGTFTDTNNGLNIVNGTITGLESLNRTAPEPTNHLAPNDFSAYAVAQPFGPEQSTALHYDNLFYPTGSPQTATDYPFSGGVLDIYGVLFDVDGYVVNLWSNGVQPVIGLNYGVAVANHDQAFDYVQPAGVVPTPEPASLSLLGTGAIALLSRRRWLRRS</sequence>
<proteinExistence type="predicted"/>
<keyword evidence="1" id="KW-0732">Signal</keyword>
<keyword evidence="4" id="KW-1185">Reference proteome</keyword>
<dbReference type="Pfam" id="PF07589">
    <property type="entry name" value="PEP-CTERM"/>
    <property type="match status" value="1"/>
</dbReference>
<dbReference type="Proteomes" id="UP001634747">
    <property type="component" value="Unassembled WGS sequence"/>
</dbReference>
<evidence type="ECO:0000313" key="4">
    <source>
        <dbReference type="Proteomes" id="UP001634747"/>
    </source>
</evidence>
<feature type="signal peptide" evidence="1">
    <location>
        <begin position="1"/>
        <end position="23"/>
    </location>
</feature>
<reference evidence="3 4" key="1">
    <citation type="submission" date="2024-12" db="EMBL/GenBank/DDBJ databases">
        <authorList>
            <person name="Lee Y."/>
        </authorList>
    </citation>
    <scope>NUCLEOTIDE SEQUENCE [LARGE SCALE GENOMIC DNA]</scope>
    <source>
        <strain evidence="3 4">03SUJ4</strain>
    </source>
</reference>
<dbReference type="RefSeq" id="WP_263413435.1">
    <property type="nucleotide sequence ID" value="NZ_BAABBH010000001.1"/>
</dbReference>
<evidence type="ECO:0000313" key="3">
    <source>
        <dbReference type="EMBL" id="MFN2975027.1"/>
    </source>
</evidence>
<feature type="domain" description="Ice-binding protein C-terminal" evidence="2">
    <location>
        <begin position="192"/>
        <end position="214"/>
    </location>
</feature>
<feature type="chain" id="PRO_5046324561" evidence="1">
    <location>
        <begin position="24"/>
        <end position="219"/>
    </location>
</feature>
<protein>
    <submittedName>
        <fullName evidence="3">PEP-CTERM sorting domain-containing protein</fullName>
    </submittedName>
</protein>
<gene>
    <name evidence="3" type="ORF">ACK2TP_04565</name>
</gene>
<dbReference type="InterPro" id="IPR013424">
    <property type="entry name" value="Ice-binding_C"/>
</dbReference>
<accession>A0ABW9KGX9</accession>
<evidence type="ECO:0000256" key="1">
    <source>
        <dbReference type="SAM" id="SignalP"/>
    </source>
</evidence>
<comment type="caution">
    <text evidence="3">The sequence shown here is derived from an EMBL/GenBank/DDBJ whole genome shotgun (WGS) entry which is preliminary data.</text>
</comment>
<organism evidence="3 4">
    <name type="scientific">Terriglobus aquaticus</name>
    <dbReference type="NCBI Taxonomy" id="940139"/>
    <lineage>
        <taxon>Bacteria</taxon>
        <taxon>Pseudomonadati</taxon>
        <taxon>Acidobacteriota</taxon>
        <taxon>Terriglobia</taxon>
        <taxon>Terriglobales</taxon>
        <taxon>Acidobacteriaceae</taxon>
        <taxon>Terriglobus</taxon>
    </lineage>
</organism>
<evidence type="ECO:0000259" key="2">
    <source>
        <dbReference type="Pfam" id="PF07589"/>
    </source>
</evidence>
<name>A0ABW9KGX9_9BACT</name>
<dbReference type="NCBIfam" id="TIGR02595">
    <property type="entry name" value="PEP_CTERM"/>
    <property type="match status" value="1"/>
</dbReference>
<dbReference type="EMBL" id="JBJYXY010000001">
    <property type="protein sequence ID" value="MFN2975027.1"/>
    <property type="molecule type" value="Genomic_DNA"/>
</dbReference>